<dbReference type="InterPro" id="IPR031161">
    <property type="entry name" value="Peptidase_M60_dom"/>
</dbReference>
<evidence type="ECO:0000259" key="2">
    <source>
        <dbReference type="PROSITE" id="PS51723"/>
    </source>
</evidence>
<organism evidence="3 4">
    <name type="scientific">Caballeronia pedi</name>
    <dbReference type="NCBI Taxonomy" id="1777141"/>
    <lineage>
        <taxon>Bacteria</taxon>
        <taxon>Pseudomonadati</taxon>
        <taxon>Pseudomonadota</taxon>
        <taxon>Betaproteobacteria</taxon>
        <taxon>Burkholderiales</taxon>
        <taxon>Burkholderiaceae</taxon>
        <taxon>Caballeronia</taxon>
    </lineage>
</organism>
<dbReference type="InterPro" id="IPR042279">
    <property type="entry name" value="Pep_M60_3"/>
</dbReference>
<dbReference type="SMART" id="SM01276">
    <property type="entry name" value="M60-like"/>
    <property type="match status" value="1"/>
</dbReference>
<dbReference type="OrthoDB" id="3177623at2"/>
<reference evidence="3" key="1">
    <citation type="submission" date="2016-01" db="EMBL/GenBank/DDBJ databases">
        <authorList>
            <person name="Peeters C."/>
        </authorList>
    </citation>
    <scope>NUCLEOTIDE SEQUENCE [LARGE SCALE GENOMIC DNA]</scope>
    <source>
        <strain evidence="3">LMG 29323</strain>
    </source>
</reference>
<evidence type="ECO:0000256" key="1">
    <source>
        <dbReference type="SAM" id="SignalP"/>
    </source>
</evidence>
<protein>
    <recommendedName>
        <fullName evidence="2">Peptidase M60 domain-containing protein</fullName>
    </recommendedName>
</protein>
<dbReference type="CDD" id="cd00161">
    <property type="entry name" value="beta-trefoil_Ricin-like"/>
    <property type="match status" value="1"/>
</dbReference>
<dbReference type="PANTHER" id="PTHR15730">
    <property type="entry name" value="EXPERIMENTAL AUTOIMMUNE PROSTATITIS ANTIGEN 2-RELATED"/>
    <property type="match status" value="1"/>
</dbReference>
<dbReference type="Gene3D" id="2.60.120.1250">
    <property type="entry name" value="Peptidase M60, enhancin-like domain 1"/>
    <property type="match status" value="1"/>
</dbReference>
<evidence type="ECO:0000313" key="3">
    <source>
        <dbReference type="EMBL" id="SAK43759.1"/>
    </source>
</evidence>
<dbReference type="Gene3D" id="1.10.390.30">
    <property type="entry name" value="Peptidase M60, enhancin-like domain 3"/>
    <property type="match status" value="1"/>
</dbReference>
<feature type="domain" description="Peptidase M60" evidence="2">
    <location>
        <begin position="232"/>
        <end position="557"/>
    </location>
</feature>
<gene>
    <name evidence="3" type="ORF">AWB80_00658</name>
</gene>
<dbReference type="Gene3D" id="3.40.390.80">
    <property type="entry name" value="Peptidase M60, enhancin-like domain 2"/>
    <property type="match status" value="1"/>
</dbReference>
<accession>A0A157ZEA3</accession>
<comment type="caution">
    <text evidence="3">The sequence shown here is derived from an EMBL/GenBank/DDBJ whole genome shotgun (WGS) entry which is preliminary data.</text>
</comment>
<dbReference type="RefSeq" id="WP_061173215.1">
    <property type="nucleotide sequence ID" value="NZ_FCOE02000002.1"/>
</dbReference>
<dbReference type="EMBL" id="FCOE02000002">
    <property type="protein sequence ID" value="SAK43759.1"/>
    <property type="molecule type" value="Genomic_DNA"/>
</dbReference>
<sequence>MRWRSWLLILALCDAHAASRYYAPVTFYPHDAVRISRFASTPGAMQVPYGAGAKVEEGEFYIVSSASFKLLTAQVQRDGTIALAQAKWTPELAASQIWTVDKEGSGFRLYSKLFGRYVTLGARVGLEAASGEARQNWSIEADANAVTIAATGTKTGLAIEHHALRDGAFVEVNAQAGQWRLYKVGNEAADHAYRTLDASARSTYDNVAKRYHLNAFAPDAIEADRLGGFRWTDYHPSGLYVSKGESVVIDVTGLADDGPDGLVVMVGNKNGFYKRQPAGDPQMILATEGRNAFVASRDGLLYFEYLDSGFNERPRRSIDVSVREGGRPVPFYVEGVTTSVEWRAMLQRYADAPLIEMAGRRTMFTVARSMYDKAGAADPAMLLGYVERIMGYHDEVSGLDGSSALDMPSPLRVHFMQDAISTHAELQSAYMYATYYMIGLPMNSAAETLLKVPKADQWGVWHELGHMYQQWDWTWPGVTETTVNIYSLHALQRLGAPMMSPLLQVVDARGRKNRLELAGQYLAQPSRNFLDDASFPVPSEALWIRLVMYEQLRRALGDGFYARLHKLYRRQPLTEGEGGDRNEVQTFVLRACMAANLDLTDFFSRWGLPVDAATRAAVGRARLKAPEGDLTRVRI</sequence>
<dbReference type="InterPro" id="IPR051244">
    <property type="entry name" value="TCAF"/>
</dbReference>
<evidence type="ECO:0000313" key="4">
    <source>
        <dbReference type="Proteomes" id="UP000054911"/>
    </source>
</evidence>
<dbReference type="SUPFAM" id="SSF50370">
    <property type="entry name" value="Ricin B-like lectins"/>
    <property type="match status" value="1"/>
</dbReference>
<dbReference type="AlphaFoldDB" id="A0A157ZEA3"/>
<feature type="chain" id="PRO_5007619206" description="Peptidase M60 domain-containing protein" evidence="1">
    <location>
        <begin position="18"/>
        <end position="635"/>
    </location>
</feature>
<dbReference type="Pfam" id="PF17291">
    <property type="entry name" value="M60-like_N"/>
    <property type="match status" value="1"/>
</dbReference>
<dbReference type="PANTHER" id="PTHR15730:SF5">
    <property type="entry name" value="SI:CH211-210B2.2-RELATED"/>
    <property type="match status" value="1"/>
</dbReference>
<name>A0A157ZEA3_9BURK</name>
<keyword evidence="1" id="KW-0732">Signal</keyword>
<dbReference type="STRING" id="1777141.AWB80_00658"/>
<proteinExistence type="predicted"/>
<dbReference type="InterPro" id="IPR035992">
    <property type="entry name" value="Ricin_B-like_lectins"/>
</dbReference>
<feature type="signal peptide" evidence="1">
    <location>
        <begin position="1"/>
        <end position="17"/>
    </location>
</feature>
<keyword evidence="4" id="KW-1185">Reference proteome</keyword>
<dbReference type="PROSITE" id="PS51723">
    <property type="entry name" value="PEPTIDASE_M60"/>
    <property type="match status" value="1"/>
</dbReference>
<dbReference type="Proteomes" id="UP000054911">
    <property type="component" value="Unassembled WGS sequence"/>
</dbReference>
<dbReference type="Pfam" id="PF13402">
    <property type="entry name" value="Peptidase_M60"/>
    <property type="match status" value="1"/>
</dbReference>
<dbReference type="Gene3D" id="2.80.10.50">
    <property type="match status" value="1"/>
</dbReference>
<dbReference type="InterPro" id="IPR035423">
    <property type="entry name" value="M60-like_N"/>
</dbReference>